<protein>
    <submittedName>
        <fullName evidence="1">Uncharacterized protein</fullName>
    </submittedName>
</protein>
<evidence type="ECO:0000313" key="2">
    <source>
        <dbReference type="Proteomes" id="UP001327027"/>
    </source>
</evidence>
<name>A0ABU5ZXF4_9FLAO</name>
<dbReference type="Proteomes" id="UP001327027">
    <property type="component" value="Unassembled WGS sequence"/>
</dbReference>
<dbReference type="EMBL" id="JAYKLX010000006">
    <property type="protein sequence ID" value="MEB3346515.1"/>
    <property type="molecule type" value="Genomic_DNA"/>
</dbReference>
<organism evidence="1 2">
    <name type="scientific">Aquimarina gracilis</name>
    <dbReference type="NCBI Taxonomy" id="874422"/>
    <lineage>
        <taxon>Bacteria</taxon>
        <taxon>Pseudomonadati</taxon>
        <taxon>Bacteroidota</taxon>
        <taxon>Flavobacteriia</taxon>
        <taxon>Flavobacteriales</taxon>
        <taxon>Flavobacteriaceae</taxon>
        <taxon>Aquimarina</taxon>
    </lineage>
</organism>
<keyword evidence="2" id="KW-1185">Reference proteome</keyword>
<dbReference type="RefSeq" id="WP_324180544.1">
    <property type="nucleotide sequence ID" value="NZ_BAABAW010000006.1"/>
</dbReference>
<proteinExistence type="predicted"/>
<comment type="caution">
    <text evidence="1">The sequence shown here is derived from an EMBL/GenBank/DDBJ whole genome shotgun (WGS) entry which is preliminary data.</text>
</comment>
<reference evidence="1 2" key="1">
    <citation type="journal article" date="2013" name="Int. J. Syst. Evol. Microbiol.">
        <title>Aquimarina gracilis sp. nov., isolated from the gut microflora of a mussel, Mytilus coruscus, and emended description of Aquimarina spongiae.</title>
        <authorList>
            <person name="Park S.C."/>
            <person name="Choe H.N."/>
            <person name="Baik K.S."/>
            <person name="Seong C.N."/>
        </authorList>
    </citation>
    <scope>NUCLEOTIDE SEQUENCE [LARGE SCALE GENOMIC DNA]</scope>
    <source>
        <strain evidence="1 2">PSC32</strain>
    </source>
</reference>
<sequence length="205" mass="23202">MKRAREILKTFFETGDRPTENQFGDLIDSYFHIDDGAIITGIIVDDNGNTCIKLSDASEIRIQKQDDTFEIAQITNLQSELDRRVINIPGKVLTDVNFTVELSNKLANLENYIPPEMVSIGYVENLTEELESIRNAIDTKEDRGVQNNIVVTVDLGVIQYDVSSDPLLAVAEAINSLDPPIEVREEENVIFEFDLEERFFESEIS</sequence>
<accession>A0ABU5ZXF4</accession>
<gene>
    <name evidence="1" type="ORF">U6A24_13640</name>
</gene>
<evidence type="ECO:0000313" key="1">
    <source>
        <dbReference type="EMBL" id="MEB3346515.1"/>
    </source>
</evidence>